<accession>A0A6A1VG80</accession>
<dbReference type="Gene3D" id="3.90.70.10">
    <property type="entry name" value="Cysteine proteinases"/>
    <property type="match status" value="1"/>
</dbReference>
<evidence type="ECO:0000256" key="1">
    <source>
        <dbReference type="ARBA" id="ARBA00009085"/>
    </source>
</evidence>
<dbReference type="PANTHER" id="PTHR24006">
    <property type="entry name" value="UBIQUITIN CARBOXYL-TERMINAL HYDROLASE"/>
    <property type="match status" value="1"/>
</dbReference>
<feature type="region of interest" description="Disordered" evidence="2">
    <location>
        <begin position="860"/>
        <end position="906"/>
    </location>
</feature>
<dbReference type="PROSITE" id="PS50235">
    <property type="entry name" value="USP_3"/>
    <property type="match status" value="1"/>
</dbReference>
<proteinExistence type="inferred from homology"/>
<dbReference type="PANTHER" id="PTHR24006:SF663">
    <property type="entry name" value="UBIQUITIN CARBOXYL-TERMINAL HYDROLASE 23"/>
    <property type="match status" value="1"/>
</dbReference>
<dbReference type="InterPro" id="IPR018200">
    <property type="entry name" value="USP_CS"/>
</dbReference>
<feature type="region of interest" description="Disordered" evidence="2">
    <location>
        <begin position="530"/>
        <end position="550"/>
    </location>
</feature>
<dbReference type="GO" id="GO:0004843">
    <property type="term" value="F:cysteine-type deubiquitinase activity"/>
    <property type="evidence" value="ECO:0007669"/>
    <property type="project" value="InterPro"/>
</dbReference>
<dbReference type="GO" id="GO:0016579">
    <property type="term" value="P:protein deubiquitination"/>
    <property type="evidence" value="ECO:0007669"/>
    <property type="project" value="InterPro"/>
</dbReference>
<reference evidence="4 5" key="1">
    <citation type="journal article" date="2019" name="Plant Biotechnol. J.">
        <title>The red bayberry genome and genetic basis of sex determination.</title>
        <authorList>
            <person name="Jia H.M."/>
            <person name="Jia H.J."/>
            <person name="Cai Q.L."/>
            <person name="Wang Y."/>
            <person name="Zhao H.B."/>
            <person name="Yang W.F."/>
            <person name="Wang G.Y."/>
            <person name="Li Y.H."/>
            <person name="Zhan D.L."/>
            <person name="Shen Y.T."/>
            <person name="Niu Q.F."/>
            <person name="Chang L."/>
            <person name="Qiu J."/>
            <person name="Zhao L."/>
            <person name="Xie H.B."/>
            <person name="Fu W.Y."/>
            <person name="Jin J."/>
            <person name="Li X.W."/>
            <person name="Jiao Y."/>
            <person name="Zhou C.C."/>
            <person name="Tu T."/>
            <person name="Chai C.Y."/>
            <person name="Gao J.L."/>
            <person name="Fan L.J."/>
            <person name="van de Weg E."/>
            <person name="Wang J.Y."/>
            <person name="Gao Z.S."/>
        </authorList>
    </citation>
    <scope>NUCLEOTIDE SEQUENCE [LARGE SCALE GENOMIC DNA]</scope>
    <source>
        <tissue evidence="4">Leaves</tissue>
    </source>
</reference>
<evidence type="ECO:0000313" key="5">
    <source>
        <dbReference type="Proteomes" id="UP000516437"/>
    </source>
</evidence>
<dbReference type="InterPro" id="IPR001394">
    <property type="entry name" value="Peptidase_C19_UCH"/>
</dbReference>
<feature type="region of interest" description="Disordered" evidence="2">
    <location>
        <begin position="54"/>
        <end position="90"/>
    </location>
</feature>
<evidence type="ECO:0000256" key="2">
    <source>
        <dbReference type="SAM" id="MobiDB-lite"/>
    </source>
</evidence>
<protein>
    <submittedName>
        <fullName evidence="4">Ubiquitin carboxyl-terminal hydrolase 23</fullName>
    </submittedName>
</protein>
<comment type="similarity">
    <text evidence="1">Belongs to the peptidase C19 family.</text>
</comment>
<comment type="caution">
    <text evidence="4">The sequence shown here is derived from an EMBL/GenBank/DDBJ whole genome shotgun (WGS) entry which is preliminary data.</text>
</comment>
<keyword evidence="4" id="KW-0378">Hydrolase</keyword>
<feature type="compositionally biased region" description="Polar residues" evidence="2">
    <location>
        <begin position="65"/>
        <end position="74"/>
    </location>
</feature>
<dbReference type="GO" id="GO:0005634">
    <property type="term" value="C:nucleus"/>
    <property type="evidence" value="ECO:0007669"/>
    <property type="project" value="TreeGrafter"/>
</dbReference>
<feature type="domain" description="USP" evidence="3">
    <location>
        <begin position="78"/>
        <end position="369"/>
    </location>
</feature>
<dbReference type="Proteomes" id="UP000516437">
    <property type="component" value="Chromosome 5"/>
</dbReference>
<name>A0A6A1VG80_9ROSI</name>
<dbReference type="AlphaFoldDB" id="A0A6A1VG80"/>
<dbReference type="InterPro" id="IPR050164">
    <property type="entry name" value="Peptidase_C19"/>
</dbReference>
<dbReference type="SUPFAM" id="SSF54001">
    <property type="entry name" value="Cysteine proteinases"/>
    <property type="match status" value="1"/>
</dbReference>
<dbReference type="Pfam" id="PF00443">
    <property type="entry name" value="UCH"/>
    <property type="match status" value="1"/>
</dbReference>
<dbReference type="PROSITE" id="PS00973">
    <property type="entry name" value="USP_2"/>
    <property type="match status" value="1"/>
</dbReference>
<evidence type="ECO:0000259" key="3">
    <source>
        <dbReference type="PROSITE" id="PS50235"/>
    </source>
</evidence>
<keyword evidence="5" id="KW-1185">Reference proteome</keyword>
<dbReference type="OrthoDB" id="420187at2759"/>
<organism evidence="4 5">
    <name type="scientific">Morella rubra</name>
    <name type="common">Chinese bayberry</name>
    <dbReference type="NCBI Taxonomy" id="262757"/>
    <lineage>
        <taxon>Eukaryota</taxon>
        <taxon>Viridiplantae</taxon>
        <taxon>Streptophyta</taxon>
        <taxon>Embryophyta</taxon>
        <taxon>Tracheophyta</taxon>
        <taxon>Spermatophyta</taxon>
        <taxon>Magnoliopsida</taxon>
        <taxon>eudicotyledons</taxon>
        <taxon>Gunneridae</taxon>
        <taxon>Pentapetalae</taxon>
        <taxon>rosids</taxon>
        <taxon>fabids</taxon>
        <taxon>Fagales</taxon>
        <taxon>Myricaceae</taxon>
        <taxon>Morella</taxon>
    </lineage>
</organism>
<gene>
    <name evidence="4" type="ORF">CJ030_MR5G000943</name>
</gene>
<dbReference type="InterPro" id="IPR038765">
    <property type="entry name" value="Papain-like_cys_pep_sf"/>
</dbReference>
<dbReference type="GO" id="GO:0005829">
    <property type="term" value="C:cytosol"/>
    <property type="evidence" value="ECO:0007669"/>
    <property type="project" value="TreeGrafter"/>
</dbReference>
<dbReference type="InterPro" id="IPR028889">
    <property type="entry name" value="USP"/>
</dbReference>
<sequence>MVDSFITSLGSEIQSDLPSASANGSSSLFHRRIEFHPARKPFKGFSNGGGDFRLETLNPGAGSDQLRSGSNPAQSGLAGKKGDGSEFSESGLDPELSFSITVRRICLTYTEPLAVCIKILMLHCVTARLSRPGLAHLSSISRNFRKARQEDAHEYMVNLLESMHKCCLPSGVPSESPSAYEKSLVHKIFGGRLRSQVKCLQCSYCSNTFDPFLDLSLEIVKADSLHKALANFTAAEQLDGGERQYQCQQCKQKVRALKQLTVHKAPYVLTIHLKRFHSHDPGQKIKKKVHFGPTLDLKPFVSGSYDGDLKYTLYGVLVHDGWNTHYGHYSCYVRTSNGIWYYLNDNQVGPASEKRVLEQQAYMLFYVRDRKNIVPRKIPTDVARKENLKGNANGIRTSSVFNPGLKEIVKNSPLENRLSGTTSAAAVTGKDASNVGSPMVPLMKEASVQKNNCLIMPECSVPEKGFVLRPSSNAPLSKNTLNGLPVTDITSRECLSLTTQSANDGVKKTANGIINDFKEPPRSKKDLIVSVSTSPNSNDPRSSSTSKLVTDVTSKKTNTVLQVTPSEGISVKTLNAIHPVRSLPRKPSFENNQVGNTSDESAAANSLIEDGRGVQKSMLDESVKLSSSSIKTNGLQMEAHNCMHHRKLKKKLLKCQAASLHLNSRFLFRQSLGLWKKKKHKRSKRHSLKMKRLSREHLLDIDCFKADLEPSTSENTRTISLTSAQPLRKGTKSGSKTGVSAASKNSMSYIGNCLRENIDGEFRHRINESGTVLATDKQLEKSSMLVSDQREAGRLDGPKDNTRIIMQNGLMSMITQGLEETVVARWDGTDLPSSQIAASNGVGSVSIGYVPDEWDEEYDRGKRKKVRQSRNVFGGPNPFQEIAAKKTQSKKAKADRSRSGDQPFRI</sequence>
<evidence type="ECO:0000313" key="4">
    <source>
        <dbReference type="EMBL" id="KAB1211882.1"/>
    </source>
</evidence>
<dbReference type="EMBL" id="RXIC02000023">
    <property type="protein sequence ID" value="KAB1211882.1"/>
    <property type="molecule type" value="Genomic_DNA"/>
</dbReference>